<feature type="region of interest" description="Disordered" evidence="1">
    <location>
        <begin position="1"/>
        <end position="21"/>
    </location>
</feature>
<feature type="compositionally biased region" description="Basic and acidic residues" evidence="1">
    <location>
        <begin position="11"/>
        <end position="21"/>
    </location>
</feature>
<evidence type="ECO:0000259" key="2">
    <source>
        <dbReference type="Pfam" id="PF01909"/>
    </source>
</evidence>
<sequence>MNRMEALTAKRQAERHGRARHAVDEIRKRAAEAGLSIQPVGSFARGDFRLHSDIDLLVRGPIDRCHRVAAERIVAESLRGVDIPYDLIFEDDLTAERLEEFLRDSL</sequence>
<proteinExistence type="predicted"/>
<accession>A0A1Q9AH23</accession>
<dbReference type="SUPFAM" id="SSF81301">
    <property type="entry name" value="Nucleotidyltransferase"/>
    <property type="match status" value="1"/>
</dbReference>
<dbReference type="OrthoDB" id="8399667at2"/>
<dbReference type="AlphaFoldDB" id="A0A1Q9AH23"/>
<dbReference type="STRING" id="1672749.BJF92_03425"/>
<organism evidence="3 4">
    <name type="scientific">Xaviernesmea rhizosphaerae</name>
    <dbReference type="NCBI Taxonomy" id="1672749"/>
    <lineage>
        <taxon>Bacteria</taxon>
        <taxon>Pseudomonadati</taxon>
        <taxon>Pseudomonadota</taxon>
        <taxon>Alphaproteobacteria</taxon>
        <taxon>Hyphomicrobiales</taxon>
        <taxon>Rhizobiaceae</taxon>
        <taxon>Rhizobium/Agrobacterium group</taxon>
        <taxon>Xaviernesmea</taxon>
    </lineage>
</organism>
<reference evidence="3 4" key="1">
    <citation type="submission" date="2016-09" db="EMBL/GenBank/DDBJ databases">
        <title>Rhizobium sp. nov., a novel species isolated from the rice rhizosphere.</title>
        <authorList>
            <person name="Zhao J."/>
            <person name="Zhang X."/>
        </authorList>
    </citation>
    <scope>NUCLEOTIDE SEQUENCE [LARGE SCALE GENOMIC DNA]</scope>
    <source>
        <strain evidence="3 4">MH17</strain>
    </source>
</reference>
<feature type="domain" description="Polymerase nucleotidyl transferase" evidence="2">
    <location>
        <begin position="26"/>
        <end position="94"/>
    </location>
</feature>
<evidence type="ECO:0000313" key="3">
    <source>
        <dbReference type="EMBL" id="OLP54472.1"/>
    </source>
</evidence>
<dbReference type="Proteomes" id="UP000186143">
    <property type="component" value="Unassembled WGS sequence"/>
</dbReference>
<dbReference type="Gene3D" id="3.30.460.10">
    <property type="entry name" value="Beta Polymerase, domain 2"/>
    <property type="match status" value="1"/>
</dbReference>
<protein>
    <submittedName>
        <fullName evidence="3">Nucleotidyltransferase</fullName>
    </submittedName>
</protein>
<comment type="caution">
    <text evidence="3">The sequence shown here is derived from an EMBL/GenBank/DDBJ whole genome shotgun (WGS) entry which is preliminary data.</text>
</comment>
<dbReference type="GO" id="GO:0016779">
    <property type="term" value="F:nucleotidyltransferase activity"/>
    <property type="evidence" value="ECO:0007669"/>
    <property type="project" value="InterPro"/>
</dbReference>
<dbReference type="InterPro" id="IPR043519">
    <property type="entry name" value="NT_sf"/>
</dbReference>
<evidence type="ECO:0000256" key="1">
    <source>
        <dbReference type="SAM" id="MobiDB-lite"/>
    </source>
</evidence>
<name>A0A1Q9AH23_9HYPH</name>
<dbReference type="Pfam" id="PF01909">
    <property type="entry name" value="NTP_transf_2"/>
    <property type="match status" value="1"/>
</dbReference>
<keyword evidence="3" id="KW-0808">Transferase</keyword>
<evidence type="ECO:0000313" key="4">
    <source>
        <dbReference type="Proteomes" id="UP000186143"/>
    </source>
</evidence>
<dbReference type="InterPro" id="IPR002934">
    <property type="entry name" value="Polymerase_NTP_transf_dom"/>
</dbReference>
<dbReference type="CDD" id="cd05403">
    <property type="entry name" value="NT_KNTase_like"/>
    <property type="match status" value="1"/>
</dbReference>
<gene>
    <name evidence="3" type="ORF">BJF92_03425</name>
</gene>
<dbReference type="EMBL" id="MKIO01000033">
    <property type="protein sequence ID" value="OLP54472.1"/>
    <property type="molecule type" value="Genomic_DNA"/>
</dbReference>